<comment type="caution">
    <text evidence="1">The sequence shown here is derived from an EMBL/GenBank/DDBJ whole genome shotgun (WGS) entry which is preliminary data.</text>
</comment>
<reference evidence="1 2" key="1">
    <citation type="submission" date="2024-09" db="EMBL/GenBank/DDBJ databases">
        <title>Genome sequencing and assembly of Phytophthora oleae, isolate VK10A, causative agent of rot of olive drupes.</title>
        <authorList>
            <person name="Conti Taguali S."/>
            <person name="Riolo M."/>
            <person name="La Spada F."/>
            <person name="Cacciola S.O."/>
            <person name="Dionisio G."/>
        </authorList>
    </citation>
    <scope>NUCLEOTIDE SEQUENCE [LARGE SCALE GENOMIC DNA]</scope>
    <source>
        <strain evidence="1 2">VK10A</strain>
    </source>
</reference>
<protein>
    <recommendedName>
        <fullName evidence="3">ATPase AAA-type core domain-containing protein</fullName>
    </recommendedName>
</protein>
<dbReference type="EMBL" id="JBIMZQ010000011">
    <property type="protein sequence ID" value="KAL3668556.1"/>
    <property type="molecule type" value="Genomic_DNA"/>
</dbReference>
<gene>
    <name evidence="1" type="ORF">V7S43_006639</name>
</gene>
<evidence type="ECO:0000313" key="2">
    <source>
        <dbReference type="Proteomes" id="UP001632037"/>
    </source>
</evidence>
<dbReference type="Proteomes" id="UP001632037">
    <property type="component" value="Unassembled WGS sequence"/>
</dbReference>
<dbReference type="SUPFAM" id="SSF52540">
    <property type="entry name" value="P-loop containing nucleoside triphosphate hydrolases"/>
    <property type="match status" value="1"/>
</dbReference>
<dbReference type="InterPro" id="IPR027417">
    <property type="entry name" value="P-loop_NTPase"/>
</dbReference>
<accession>A0ABD3FQ29</accession>
<sequence length="412" mass="46685">MQSLLICKMSSLPKFPELSLRMLSRPTSLCLRASLVGIDEKETLTVVVPKQRRADITIDIPRVDWNIAFEPCPRLLVKDEDRLIELPPSCVGGTGIGPPDQSLILYRRLPLVKQWNEMNRCSIQTYARLWVVGSPGTGKSCAALAFAWSLDRLHWDVIWLHYSRDDKHFNCVWLQDNTKAVCVVGEDSIERDLAAILKLTSQAKKTIVFLDGYVKSSAAGEAAHLKCLRWHQQDKIKHRLVSVCSMVAVGKEYRPELYYRIPTNVDEELGDSEREDVEMSAEELHNLEEVHTQMLFELTSWCFDDYKKAVLNDDFFRNVVAMFPPYSTQSDPEKEAMERTKLLQEKCFVAGGSARLMFEVTTAEASKALDEAIVEAPNIETYLQGFVGDSSSGMSTVYLHGMTALIMSTFDW</sequence>
<dbReference type="AlphaFoldDB" id="A0ABD3FQ29"/>
<dbReference type="Gene3D" id="3.40.50.300">
    <property type="entry name" value="P-loop containing nucleotide triphosphate hydrolases"/>
    <property type="match status" value="1"/>
</dbReference>
<keyword evidence="2" id="KW-1185">Reference proteome</keyword>
<evidence type="ECO:0008006" key="3">
    <source>
        <dbReference type="Google" id="ProtNLM"/>
    </source>
</evidence>
<name>A0ABD3FQ29_9STRA</name>
<proteinExistence type="predicted"/>
<organism evidence="1 2">
    <name type="scientific">Phytophthora oleae</name>
    <dbReference type="NCBI Taxonomy" id="2107226"/>
    <lineage>
        <taxon>Eukaryota</taxon>
        <taxon>Sar</taxon>
        <taxon>Stramenopiles</taxon>
        <taxon>Oomycota</taxon>
        <taxon>Peronosporomycetes</taxon>
        <taxon>Peronosporales</taxon>
        <taxon>Peronosporaceae</taxon>
        <taxon>Phytophthora</taxon>
    </lineage>
</organism>
<evidence type="ECO:0000313" key="1">
    <source>
        <dbReference type="EMBL" id="KAL3668556.1"/>
    </source>
</evidence>